<proteinExistence type="predicted"/>
<evidence type="ECO:0000313" key="1">
    <source>
        <dbReference type="EMBL" id="MBK0397066.1"/>
    </source>
</evidence>
<keyword evidence="2" id="KW-1185">Reference proteome</keyword>
<dbReference type="Proteomes" id="UP000614058">
    <property type="component" value="Unassembled WGS sequence"/>
</dbReference>
<evidence type="ECO:0008006" key="3">
    <source>
        <dbReference type="Google" id="ProtNLM"/>
    </source>
</evidence>
<name>A0ABS1BUV6_9NEIS</name>
<sequence length="132" mass="15790">MRQKYPFFYLSTQTRDIRISVEPDRSPLDYFALEDIVARLYENGEDFVVLGYIPSAKYAQNHHYIQTTLEDDGNPQSRYLLETRIWEQNGDFKHYRTFAEFRPLMAEFKRFAELKTPTDLTQWEDVTAEFAD</sequence>
<accession>A0ABS1BUV6</accession>
<organism evidence="1 2">
    <name type="scientific">Kingella bonacorsii</name>
    <dbReference type="NCBI Taxonomy" id="2796361"/>
    <lineage>
        <taxon>Bacteria</taxon>
        <taxon>Pseudomonadati</taxon>
        <taxon>Pseudomonadota</taxon>
        <taxon>Betaproteobacteria</taxon>
        <taxon>Neisseriales</taxon>
        <taxon>Neisseriaceae</taxon>
        <taxon>Kingella</taxon>
    </lineage>
</organism>
<dbReference type="EMBL" id="JAEHNZ010000004">
    <property type="protein sequence ID" value="MBK0397066.1"/>
    <property type="molecule type" value="Genomic_DNA"/>
</dbReference>
<dbReference type="GeneID" id="84907071"/>
<protein>
    <recommendedName>
        <fullName evidence="3">DUF695 domain-containing protein</fullName>
    </recommendedName>
</protein>
<gene>
    <name evidence="1" type="ORF">JDW22_10875</name>
</gene>
<comment type="caution">
    <text evidence="1">The sequence shown here is derived from an EMBL/GenBank/DDBJ whole genome shotgun (WGS) entry which is preliminary data.</text>
</comment>
<evidence type="ECO:0000313" key="2">
    <source>
        <dbReference type="Proteomes" id="UP000614058"/>
    </source>
</evidence>
<reference evidence="1 2" key="1">
    <citation type="journal article" date="2021" name="Pathogens">
        <title>Isolation and Characterization of Kingella bonacorsii sp. nov., A Novel Kingella Species Detected in a Stable Periodontitis Subject.</title>
        <authorList>
            <person name="Antezack A."/>
            <person name="Boxberger M."/>
            <person name="Rolland C."/>
            <person name="Monnet-Corti V."/>
            <person name="La Scola B."/>
        </authorList>
    </citation>
    <scope>NUCLEOTIDE SEQUENCE [LARGE SCALE GENOMIC DNA]</scope>
    <source>
        <strain evidence="1 2">Marseille-Q4569</strain>
    </source>
</reference>
<dbReference type="RefSeq" id="WP_003794020.1">
    <property type="nucleotide sequence ID" value="NZ_JAEHNZ010000004.1"/>
</dbReference>